<accession>A0A517QZV4</accession>
<evidence type="ECO:0000313" key="1">
    <source>
        <dbReference type="EMBL" id="QDT37090.1"/>
    </source>
</evidence>
<dbReference type="EMBL" id="CP036268">
    <property type="protein sequence ID" value="QDT37090.1"/>
    <property type="molecule type" value="Genomic_DNA"/>
</dbReference>
<gene>
    <name evidence="1" type="ORF">Pan189_14580</name>
</gene>
<dbReference type="RefSeq" id="WP_310821201.1">
    <property type="nucleotide sequence ID" value="NZ_CP036268.1"/>
</dbReference>
<dbReference type="AlphaFoldDB" id="A0A517QZV4"/>
<organism evidence="1 2">
    <name type="scientific">Stratiformator vulcanicus</name>
    <dbReference type="NCBI Taxonomy" id="2527980"/>
    <lineage>
        <taxon>Bacteria</taxon>
        <taxon>Pseudomonadati</taxon>
        <taxon>Planctomycetota</taxon>
        <taxon>Planctomycetia</taxon>
        <taxon>Planctomycetales</taxon>
        <taxon>Planctomycetaceae</taxon>
        <taxon>Stratiformator</taxon>
    </lineage>
</organism>
<dbReference type="KEGG" id="svp:Pan189_14580"/>
<evidence type="ECO:0000313" key="2">
    <source>
        <dbReference type="Proteomes" id="UP000317318"/>
    </source>
</evidence>
<keyword evidence="2" id="KW-1185">Reference proteome</keyword>
<name>A0A517QZV4_9PLAN</name>
<reference evidence="1 2" key="1">
    <citation type="submission" date="2019-02" db="EMBL/GenBank/DDBJ databases">
        <title>Deep-cultivation of Planctomycetes and their phenomic and genomic characterization uncovers novel biology.</title>
        <authorList>
            <person name="Wiegand S."/>
            <person name="Jogler M."/>
            <person name="Boedeker C."/>
            <person name="Pinto D."/>
            <person name="Vollmers J."/>
            <person name="Rivas-Marin E."/>
            <person name="Kohn T."/>
            <person name="Peeters S.H."/>
            <person name="Heuer A."/>
            <person name="Rast P."/>
            <person name="Oberbeckmann S."/>
            <person name="Bunk B."/>
            <person name="Jeske O."/>
            <person name="Meyerdierks A."/>
            <person name="Storesund J.E."/>
            <person name="Kallscheuer N."/>
            <person name="Luecker S."/>
            <person name="Lage O.M."/>
            <person name="Pohl T."/>
            <person name="Merkel B.J."/>
            <person name="Hornburger P."/>
            <person name="Mueller R.-W."/>
            <person name="Bruemmer F."/>
            <person name="Labrenz M."/>
            <person name="Spormann A.M."/>
            <person name="Op den Camp H."/>
            <person name="Overmann J."/>
            <person name="Amann R."/>
            <person name="Jetten M.S.M."/>
            <person name="Mascher T."/>
            <person name="Medema M.H."/>
            <person name="Devos D.P."/>
            <person name="Kaster A.-K."/>
            <person name="Ovreas L."/>
            <person name="Rohde M."/>
            <person name="Galperin M.Y."/>
            <person name="Jogler C."/>
        </authorList>
    </citation>
    <scope>NUCLEOTIDE SEQUENCE [LARGE SCALE GENOMIC DNA]</scope>
    <source>
        <strain evidence="1 2">Pan189</strain>
    </source>
</reference>
<sequence>MARQVLDRIESILLEAESEEKPLEIEPFRGRLFELFVIADGGGFLKEDAEVDLTADGICRELGERWGLAEATAQSTANQQKLASEHVARMRLLWSMMRMWMEWDYAWKRWPEFRSE</sequence>
<dbReference type="Proteomes" id="UP000317318">
    <property type="component" value="Chromosome"/>
</dbReference>
<protein>
    <submittedName>
        <fullName evidence="1">Uncharacterized protein</fullName>
    </submittedName>
</protein>
<proteinExistence type="predicted"/>